<dbReference type="AlphaFoldDB" id="A0A1X6MY41"/>
<accession>A0A1X6MY41</accession>
<dbReference type="Gene3D" id="3.20.20.70">
    <property type="entry name" value="Aldolase class I"/>
    <property type="match status" value="1"/>
</dbReference>
<protein>
    <recommendedName>
        <fullName evidence="6">NADH:flavin oxidoreductase/NADH oxidase N-terminal domain-containing protein</fullName>
    </recommendedName>
</protein>
<feature type="domain" description="NADH:flavin oxidoreductase/NADH oxidase N-terminal" evidence="6">
    <location>
        <begin position="41"/>
        <end position="399"/>
    </location>
</feature>
<keyword evidence="8" id="KW-1185">Reference proteome</keyword>
<keyword evidence="5" id="KW-0560">Oxidoreductase</keyword>
<organism evidence="7 8">
    <name type="scientific">Postia placenta MAD-698-R-SB12</name>
    <dbReference type="NCBI Taxonomy" id="670580"/>
    <lineage>
        <taxon>Eukaryota</taxon>
        <taxon>Fungi</taxon>
        <taxon>Dikarya</taxon>
        <taxon>Basidiomycota</taxon>
        <taxon>Agaricomycotina</taxon>
        <taxon>Agaricomycetes</taxon>
        <taxon>Polyporales</taxon>
        <taxon>Adustoporiaceae</taxon>
        <taxon>Rhodonia</taxon>
    </lineage>
</organism>
<name>A0A1X6MY41_9APHY</name>
<keyword evidence="4" id="KW-0521">NADP</keyword>
<dbReference type="GO" id="GO:0010181">
    <property type="term" value="F:FMN binding"/>
    <property type="evidence" value="ECO:0007669"/>
    <property type="project" value="InterPro"/>
</dbReference>
<sequence>MAHVNNVVNVPAPGIPYFQPAQNPPAGTALDPQPDGKPIPKVFQPLKIRGVEFQNRIWLSPLCQYSSEDGKVTAWQFAHLGGIFTRGPGLTVVEATAVVPEGRITPQDAGIWSDEHIEPWRKIIEFAHSQGQKVAIQLAHAGRKASTVAPWLNFGLSAPEIDGGWPNDVYGPSTLPYNENFPQPKELSKADIKRVVRAFADGARRSLRAGFDVIEIHSAHGYLLSEFLAPSVNKRTDEYGGSFENRIRLLIEVVDAIRAIIPSTTPLFVRISAADWLHSVVPNESWTPDDTVRLAPILAEHGVDLLDVSSGGIDPRQQFKLAPFINSDDNERKTAGLLQVPLSRAVKKAHGSQILVGAVGGIVNGHLAEAVLEEGSADVIFVGRHFQKNPGLVWTFAEDLGVTITQAHQIEWGFIGRGGLGRKPVSATKA</sequence>
<dbReference type="PANTHER" id="PTHR43303">
    <property type="entry name" value="NADPH DEHYDROGENASE C23G7.10C-RELATED"/>
    <property type="match status" value="1"/>
</dbReference>
<evidence type="ECO:0000256" key="1">
    <source>
        <dbReference type="ARBA" id="ARBA00001917"/>
    </source>
</evidence>
<evidence type="ECO:0000313" key="7">
    <source>
        <dbReference type="EMBL" id="OSX61298.1"/>
    </source>
</evidence>
<keyword evidence="2" id="KW-0285">Flavoprotein</keyword>
<reference evidence="7 8" key="1">
    <citation type="submission" date="2017-04" db="EMBL/GenBank/DDBJ databases">
        <title>Genome Sequence of the Model Brown-Rot Fungus Postia placenta SB12.</title>
        <authorList>
            <consortium name="DOE Joint Genome Institute"/>
            <person name="Gaskell J."/>
            <person name="Kersten P."/>
            <person name="Larrondo L.F."/>
            <person name="Canessa P."/>
            <person name="Martinez D."/>
            <person name="Hibbett D."/>
            <person name="Schmoll M."/>
            <person name="Kubicek C.P."/>
            <person name="Martinez A.T."/>
            <person name="Yadav J."/>
            <person name="Master E."/>
            <person name="Magnuson J.K."/>
            <person name="James T."/>
            <person name="Yaver D."/>
            <person name="Berka R."/>
            <person name="Labutti K."/>
            <person name="Lipzen A."/>
            <person name="Aerts A."/>
            <person name="Barry K."/>
            <person name="Henrissat B."/>
            <person name="Blanchette R."/>
            <person name="Grigoriev I."/>
            <person name="Cullen D."/>
        </authorList>
    </citation>
    <scope>NUCLEOTIDE SEQUENCE [LARGE SCALE GENOMIC DNA]</scope>
    <source>
        <strain evidence="7 8">MAD-698-R-SB12</strain>
    </source>
</reference>
<dbReference type="InterPro" id="IPR044152">
    <property type="entry name" value="YqjM-like"/>
</dbReference>
<keyword evidence="3" id="KW-0288">FMN</keyword>
<dbReference type="InterPro" id="IPR001155">
    <property type="entry name" value="OxRdtase_FMN_N"/>
</dbReference>
<dbReference type="EMBL" id="KZ110599">
    <property type="protein sequence ID" value="OSX61298.1"/>
    <property type="molecule type" value="Genomic_DNA"/>
</dbReference>
<evidence type="ECO:0000259" key="6">
    <source>
        <dbReference type="Pfam" id="PF00724"/>
    </source>
</evidence>
<dbReference type="PANTHER" id="PTHR43303:SF4">
    <property type="entry name" value="NADPH DEHYDROGENASE C23G7.10C-RELATED"/>
    <property type="match status" value="1"/>
</dbReference>
<dbReference type="Proteomes" id="UP000194127">
    <property type="component" value="Unassembled WGS sequence"/>
</dbReference>
<dbReference type="CDD" id="cd02932">
    <property type="entry name" value="OYE_YqiM_FMN"/>
    <property type="match status" value="1"/>
</dbReference>
<comment type="cofactor">
    <cofactor evidence="1">
        <name>FMN</name>
        <dbReference type="ChEBI" id="CHEBI:58210"/>
    </cofactor>
</comment>
<evidence type="ECO:0000256" key="2">
    <source>
        <dbReference type="ARBA" id="ARBA00022630"/>
    </source>
</evidence>
<dbReference type="STRING" id="670580.A0A1X6MY41"/>
<dbReference type="OrthoDB" id="72788at2759"/>
<evidence type="ECO:0000256" key="3">
    <source>
        <dbReference type="ARBA" id="ARBA00022643"/>
    </source>
</evidence>
<dbReference type="GO" id="GO:0003959">
    <property type="term" value="F:NADPH dehydrogenase activity"/>
    <property type="evidence" value="ECO:0007669"/>
    <property type="project" value="InterPro"/>
</dbReference>
<evidence type="ECO:0000256" key="5">
    <source>
        <dbReference type="ARBA" id="ARBA00023002"/>
    </source>
</evidence>
<dbReference type="GO" id="GO:0050661">
    <property type="term" value="F:NADP binding"/>
    <property type="evidence" value="ECO:0007669"/>
    <property type="project" value="InterPro"/>
</dbReference>
<dbReference type="Pfam" id="PF00724">
    <property type="entry name" value="Oxidored_FMN"/>
    <property type="match status" value="1"/>
</dbReference>
<dbReference type="InterPro" id="IPR013785">
    <property type="entry name" value="Aldolase_TIM"/>
</dbReference>
<proteinExistence type="predicted"/>
<dbReference type="RefSeq" id="XP_024338092.1">
    <property type="nucleotide sequence ID" value="XM_024477743.1"/>
</dbReference>
<dbReference type="GeneID" id="36322693"/>
<evidence type="ECO:0000256" key="4">
    <source>
        <dbReference type="ARBA" id="ARBA00022857"/>
    </source>
</evidence>
<gene>
    <name evidence="7" type="ORF">POSPLADRAFT_1040432</name>
</gene>
<dbReference type="SUPFAM" id="SSF51395">
    <property type="entry name" value="FMN-linked oxidoreductases"/>
    <property type="match status" value="1"/>
</dbReference>
<evidence type="ECO:0000313" key="8">
    <source>
        <dbReference type="Proteomes" id="UP000194127"/>
    </source>
</evidence>